<dbReference type="EMBL" id="PKUS01000016">
    <property type="protein sequence ID" value="PLW68326.1"/>
    <property type="molecule type" value="Genomic_DNA"/>
</dbReference>
<proteinExistence type="predicted"/>
<evidence type="ECO:0000313" key="2">
    <source>
        <dbReference type="Proteomes" id="UP000235005"/>
    </source>
</evidence>
<dbReference type="OrthoDB" id="7840294at2"/>
<keyword evidence="2" id="KW-1185">Reference proteome</keyword>
<evidence type="ECO:0000313" key="1">
    <source>
        <dbReference type="EMBL" id="PLW68326.1"/>
    </source>
</evidence>
<sequence>MKAMYKIFGERNSGTNLARFLIGENHFFPDDAGLTTSLVINAFAMRIGRGLPKTYDSVYDLVTGSRHELILGWKHAAPDIKLFENTSVIPVIVVKHPVFWKRSFAARPFHSYDSTESYIPRRIENMPRCVMSMEELILYKFESYRRLLGAVGGVLIQYETLVTDFAACKEVLVEIFGECRDLPKKEIRSFVPSDSLFSSTLYSNEKLRELGCFEAADYPCIGELLNFFGYETGKWNRKLPSIL</sequence>
<reference evidence="1 2" key="1">
    <citation type="submission" date="2018-01" db="EMBL/GenBank/DDBJ databases">
        <title>The draft genome sequence of Halioglobus lutimaris HF004.</title>
        <authorList>
            <person name="Du Z.-J."/>
            <person name="Shi M.-J."/>
        </authorList>
    </citation>
    <scope>NUCLEOTIDE SEQUENCE [LARGE SCALE GENOMIC DNA]</scope>
    <source>
        <strain evidence="1 2">HF004</strain>
    </source>
</reference>
<evidence type="ECO:0008006" key="3">
    <source>
        <dbReference type="Google" id="ProtNLM"/>
    </source>
</evidence>
<gene>
    <name evidence="1" type="ORF">C0039_13095</name>
</gene>
<comment type="caution">
    <text evidence="1">The sequence shown here is derived from an EMBL/GenBank/DDBJ whole genome shotgun (WGS) entry which is preliminary data.</text>
</comment>
<dbReference type="RefSeq" id="WP_101518295.1">
    <property type="nucleotide sequence ID" value="NZ_PKUS01000016.1"/>
</dbReference>
<accession>A0A2N5X1G0</accession>
<name>A0A2N5X1G0_9GAMM</name>
<dbReference type="Proteomes" id="UP000235005">
    <property type="component" value="Unassembled WGS sequence"/>
</dbReference>
<dbReference type="AlphaFoldDB" id="A0A2N5X1G0"/>
<protein>
    <recommendedName>
        <fullName evidence="3">Sulfotransferase domain-containing protein</fullName>
    </recommendedName>
</protein>
<organism evidence="1 2">
    <name type="scientific">Pseudohalioglobus lutimaris</name>
    <dbReference type="NCBI Taxonomy" id="1737061"/>
    <lineage>
        <taxon>Bacteria</taxon>
        <taxon>Pseudomonadati</taxon>
        <taxon>Pseudomonadota</taxon>
        <taxon>Gammaproteobacteria</taxon>
        <taxon>Cellvibrionales</taxon>
        <taxon>Halieaceae</taxon>
        <taxon>Pseudohalioglobus</taxon>
    </lineage>
</organism>